<feature type="domain" description="N-acetyltransferase" evidence="1">
    <location>
        <begin position="9"/>
        <end position="177"/>
    </location>
</feature>
<sequence length="181" mass="19739">MSSAMNADVSARLAWPDDAAAIVRVQLASWRRGFADVLPAAELDAIDSDELTQRWATTISAPQDARMRVLVALERADIRGFALVHPSYDPDADQVRDGEVGEFVVDTEHQRAGHGSRLLQAAMDTLAADRFTRAVWWIGSTDDVLRGFVTESGWEADGAHRELATADGATVKQVRLHTSLA</sequence>
<dbReference type="InterPro" id="IPR016181">
    <property type="entry name" value="Acyl_CoA_acyltransferase"/>
</dbReference>
<dbReference type="CDD" id="cd04301">
    <property type="entry name" value="NAT_SF"/>
    <property type="match status" value="1"/>
</dbReference>
<keyword evidence="3" id="KW-1185">Reference proteome</keyword>
<reference evidence="2 3" key="1">
    <citation type="submission" date="2022-08" db="EMBL/GenBank/DDBJ databases">
        <title>novel species in genus Aeromicrobium.</title>
        <authorList>
            <person name="Ye L."/>
        </authorList>
    </citation>
    <scope>NUCLEOTIDE SEQUENCE [LARGE SCALE GENOMIC DNA]</scope>
    <source>
        <strain evidence="3">zg-Y1379</strain>
    </source>
</reference>
<dbReference type="RefSeq" id="WP_232399974.1">
    <property type="nucleotide sequence ID" value="NZ_CP102173.1"/>
</dbReference>
<dbReference type="Pfam" id="PF00583">
    <property type="entry name" value="Acetyltransf_1"/>
    <property type="match status" value="1"/>
</dbReference>
<proteinExistence type="predicted"/>
<dbReference type="SUPFAM" id="SSF55729">
    <property type="entry name" value="Acyl-CoA N-acyltransferases (Nat)"/>
    <property type="match status" value="1"/>
</dbReference>
<dbReference type="InterPro" id="IPR000182">
    <property type="entry name" value="GNAT_dom"/>
</dbReference>
<dbReference type="Proteomes" id="UP001316184">
    <property type="component" value="Chromosome"/>
</dbReference>
<dbReference type="PROSITE" id="PS51186">
    <property type="entry name" value="GNAT"/>
    <property type="match status" value="1"/>
</dbReference>
<dbReference type="Gene3D" id="3.40.630.30">
    <property type="match status" value="1"/>
</dbReference>
<evidence type="ECO:0000313" key="2">
    <source>
        <dbReference type="EMBL" id="UUP12454.1"/>
    </source>
</evidence>
<dbReference type="EMBL" id="CP102173">
    <property type="protein sequence ID" value="UUP12454.1"/>
    <property type="molecule type" value="Genomic_DNA"/>
</dbReference>
<protein>
    <submittedName>
        <fullName evidence="2">GNAT family N-acetyltransferase</fullName>
    </submittedName>
</protein>
<evidence type="ECO:0000313" key="3">
    <source>
        <dbReference type="Proteomes" id="UP001316184"/>
    </source>
</evidence>
<name>A0ABY5M2N3_9ACTN</name>
<gene>
    <name evidence="2" type="ORF">NQV15_11375</name>
</gene>
<evidence type="ECO:0000259" key="1">
    <source>
        <dbReference type="PROSITE" id="PS51186"/>
    </source>
</evidence>
<accession>A0ABY5M2N3</accession>
<organism evidence="2 3">
    <name type="scientific">Aeromicrobium wangtongii</name>
    <dbReference type="NCBI Taxonomy" id="2969247"/>
    <lineage>
        <taxon>Bacteria</taxon>
        <taxon>Bacillati</taxon>
        <taxon>Actinomycetota</taxon>
        <taxon>Actinomycetes</taxon>
        <taxon>Propionibacteriales</taxon>
        <taxon>Nocardioidaceae</taxon>
        <taxon>Aeromicrobium</taxon>
    </lineage>
</organism>